<dbReference type="RefSeq" id="WP_190608207.1">
    <property type="nucleotide sequence ID" value="NZ_CP021056.1"/>
</dbReference>
<dbReference type="PRINTS" id="PR00313">
    <property type="entry name" value="CABNDNGRPT"/>
</dbReference>
<evidence type="ECO:0000256" key="2">
    <source>
        <dbReference type="ARBA" id="ARBA00022525"/>
    </source>
</evidence>
<dbReference type="AlphaFoldDB" id="A0A975Y2S1"/>
<protein>
    <submittedName>
        <fullName evidence="3">Hemolysin-type calcium-binding region</fullName>
    </submittedName>
</protein>
<evidence type="ECO:0000256" key="1">
    <source>
        <dbReference type="ARBA" id="ARBA00004613"/>
    </source>
</evidence>
<dbReference type="GO" id="GO:0005576">
    <property type="term" value="C:extracellular region"/>
    <property type="evidence" value="ECO:0007669"/>
    <property type="project" value="UniProtKB-SubCell"/>
</dbReference>
<sequence>MAITWIPGPGATAGADVGTSDAASDILSGLGGNDVLVGGGGNDILIGGTGNDTMSGGTGNDTFYVDSTGDKVIENASEGIDTVYSSVSYTLTNNVENLVLTGTAYYGYGNALNNKITGNGSSNYLWGGAGNDTISGGAGNDTISGSIGNDSMSGGLGNDLYYVDSTGDIVTENAGEGTDTISSSVSRTVSSNVENLVLTGTASNGYGNALNNQITGNGSSNYLWGAEGNDTISGGAGNDTISGGLGSDSMLGGLGNDRYYVDSSADRVTENAGEGTDTVYSSVSHFLSSNVENLILTGTAYYGYGNALNNKIDGNGSNNYLWGGDGNDTIFGGAGNDTLAGSIGNDSLSGGLGSDSMVGGLGNDRYVVDSTGDIVTENANEGIDAVYSSISYTLTNNVENLILTGTGAINGFGNALNNDITGNSSSNVVRGYDGNDYIFGLGGADTIYGGNGNDVLYGNDGADKLYGDANNDTLVGGAQLDSLYGGSGNDVYYVDTVENPELLTYVFDTVSESAVYFVNNIIVSGGIDTVRVSVDGLSGYTLTANIENLELIGNATKGNGNALNNRITGNLLNNYLYGAGGNDTIYGGAGNDTLGGFGNGTNEKDTLYGDAGSDYFLLGNDNSVFYTGDSANGYGAIMDFQGGTDKIVVKEGTYQLSAVSFNLGSTNADTGIYFGTELIGVIVDRDQSQISLTQDFIYEEPIIIG</sequence>
<dbReference type="SUPFAM" id="SSF51120">
    <property type="entry name" value="beta-Roll"/>
    <property type="match status" value="6"/>
</dbReference>
<dbReference type="Pfam" id="PF00353">
    <property type="entry name" value="HemolysinCabind"/>
    <property type="match status" value="7"/>
</dbReference>
<keyword evidence="2" id="KW-0964">Secreted</keyword>
<dbReference type="InterPro" id="IPR050557">
    <property type="entry name" value="RTX_toxin/Mannuronan_C5-epim"/>
</dbReference>
<dbReference type="Gene3D" id="2.150.10.10">
    <property type="entry name" value="Serralysin-like metalloprotease, C-terminal"/>
    <property type="match status" value="6"/>
</dbReference>
<reference evidence="3" key="1">
    <citation type="submission" date="2017-04" db="EMBL/GenBank/DDBJ databases">
        <title>Genome deletions in a multicellular cyanobacterial endosymbiont for morphological adaptation in marine diatoms.</title>
        <authorList>
            <person name="Wang Y."/>
            <person name="Gao H."/>
            <person name="Li R."/>
            <person name="Xu X."/>
        </authorList>
    </citation>
    <scope>NUCLEOTIDE SEQUENCE</scope>
    <source>
        <strain evidence="3">FACHB 800</strain>
    </source>
</reference>
<dbReference type="PROSITE" id="PS00330">
    <property type="entry name" value="HEMOLYSIN_CALCIUM"/>
    <property type="match status" value="4"/>
</dbReference>
<dbReference type="EMBL" id="CP021056">
    <property type="protein sequence ID" value="QXE21375.1"/>
    <property type="molecule type" value="Genomic_DNA"/>
</dbReference>
<dbReference type="InterPro" id="IPR011049">
    <property type="entry name" value="Serralysin-like_metalloprot_C"/>
</dbReference>
<dbReference type="InterPro" id="IPR001343">
    <property type="entry name" value="Hemolysn_Ca-bd"/>
</dbReference>
<dbReference type="PANTHER" id="PTHR38340">
    <property type="entry name" value="S-LAYER PROTEIN"/>
    <property type="match status" value="1"/>
</dbReference>
<dbReference type="Proteomes" id="UP000683511">
    <property type="component" value="Chromosome"/>
</dbReference>
<name>A0A975Y2S1_9NOST</name>
<comment type="subcellular location">
    <subcellularLocation>
        <location evidence="1">Secreted</location>
    </subcellularLocation>
</comment>
<accession>A0A975Y2S1</accession>
<dbReference type="GO" id="GO:0005509">
    <property type="term" value="F:calcium ion binding"/>
    <property type="evidence" value="ECO:0007669"/>
    <property type="project" value="InterPro"/>
</dbReference>
<proteinExistence type="predicted"/>
<dbReference type="InterPro" id="IPR018511">
    <property type="entry name" value="Hemolysin-typ_Ca-bd_CS"/>
</dbReference>
<dbReference type="PANTHER" id="PTHR38340:SF1">
    <property type="entry name" value="S-LAYER PROTEIN"/>
    <property type="match status" value="1"/>
</dbReference>
<keyword evidence="4" id="KW-1185">Reference proteome</keyword>
<evidence type="ECO:0000313" key="3">
    <source>
        <dbReference type="EMBL" id="QXE21375.1"/>
    </source>
</evidence>
<dbReference type="KEGG" id="rsin:B6N60_00049"/>
<evidence type="ECO:0000313" key="4">
    <source>
        <dbReference type="Proteomes" id="UP000683511"/>
    </source>
</evidence>
<gene>
    <name evidence="3" type="ORF">B6N60_00049</name>
</gene>
<organism evidence="3 4">
    <name type="scientific">Richelia sinica FACHB-800</name>
    <dbReference type="NCBI Taxonomy" id="1357546"/>
    <lineage>
        <taxon>Bacteria</taxon>
        <taxon>Bacillati</taxon>
        <taxon>Cyanobacteriota</taxon>
        <taxon>Cyanophyceae</taxon>
        <taxon>Nostocales</taxon>
        <taxon>Nostocaceae</taxon>
        <taxon>Richelia</taxon>
    </lineage>
</organism>